<dbReference type="EMBL" id="CAMPGE010005751">
    <property type="protein sequence ID" value="CAI2364592.1"/>
    <property type="molecule type" value="Genomic_DNA"/>
</dbReference>
<evidence type="ECO:0000313" key="2">
    <source>
        <dbReference type="EMBL" id="CAI2364592.1"/>
    </source>
</evidence>
<gene>
    <name evidence="2" type="ORF">ECRASSUSDP1_LOCUS5937</name>
</gene>
<evidence type="ECO:0000313" key="3">
    <source>
        <dbReference type="Proteomes" id="UP001295684"/>
    </source>
</evidence>
<feature type="region of interest" description="Disordered" evidence="1">
    <location>
        <begin position="211"/>
        <end position="249"/>
    </location>
</feature>
<evidence type="ECO:0000256" key="1">
    <source>
        <dbReference type="SAM" id="MobiDB-lite"/>
    </source>
</evidence>
<dbReference type="AlphaFoldDB" id="A0AAD1XAC8"/>
<proteinExistence type="predicted"/>
<name>A0AAD1XAC8_EUPCR</name>
<dbReference type="Proteomes" id="UP001295684">
    <property type="component" value="Unassembled WGS sequence"/>
</dbReference>
<accession>A0AAD1XAC8</accession>
<feature type="compositionally biased region" description="Polar residues" evidence="1">
    <location>
        <begin position="233"/>
        <end position="244"/>
    </location>
</feature>
<organism evidence="2 3">
    <name type="scientific">Euplotes crassus</name>
    <dbReference type="NCBI Taxonomy" id="5936"/>
    <lineage>
        <taxon>Eukaryota</taxon>
        <taxon>Sar</taxon>
        <taxon>Alveolata</taxon>
        <taxon>Ciliophora</taxon>
        <taxon>Intramacronucleata</taxon>
        <taxon>Spirotrichea</taxon>
        <taxon>Hypotrichia</taxon>
        <taxon>Euplotida</taxon>
        <taxon>Euplotidae</taxon>
        <taxon>Moneuplotes</taxon>
    </lineage>
</organism>
<comment type="caution">
    <text evidence="2">The sequence shown here is derived from an EMBL/GenBank/DDBJ whole genome shotgun (WGS) entry which is preliminary data.</text>
</comment>
<keyword evidence="3" id="KW-1185">Reference proteome</keyword>
<sequence length="509" mass="58933">MDKTEVYSSVKSTSRLRVDSDYTGDTPPMKDYSREIYVNINDKTGVFEDYKTFRTKKRSVKIRKSESPSCNSYVSGSKEVSEIAQSDVFENGLVKLKDTFEKFKIKREKNQKKFLKKEDQLHSRESLESSQLEPVEPRYNEDTPNKSVDNFSKAKKLKKFTLPLIRRLMPQLKPDRVIGTHSKRFQNSVLKMSLSKHLVNSSLDRELNNHKKDLSRNESSLNENSPHNISVKVDQTSKSLSPTRHSPKKFAGNILQTKSINKYLQNRKHVITNDYSSSSYINQKYHASKLKNQDILFEEVYQQNYPSQQKSKPTRRYFDENKNLKMLSKGKDKGNYKSIECKQVDIPDTVKDENQRYYSPEKYVTIGVVDQQKPKISLSKSFDQFNPPKLSKSQRPTLTKVNSISVARMKYFLQKKEKQDNIKEENPESAFEPSNPSLIHRGFITKLPNLATKKRSEALVKYKSSKNLSRKIVPREKCLKPRKAEDIKISINLTKGMGCVTGVNCESYK</sequence>
<feature type="compositionally biased region" description="Basic and acidic residues" evidence="1">
    <location>
        <begin position="135"/>
        <end position="144"/>
    </location>
</feature>
<reference evidence="2" key="1">
    <citation type="submission" date="2023-07" db="EMBL/GenBank/DDBJ databases">
        <authorList>
            <consortium name="AG Swart"/>
            <person name="Singh M."/>
            <person name="Singh A."/>
            <person name="Seah K."/>
            <person name="Emmerich C."/>
        </authorList>
    </citation>
    <scope>NUCLEOTIDE SEQUENCE</scope>
    <source>
        <strain evidence="2">DP1</strain>
    </source>
</reference>
<feature type="compositionally biased region" description="Basic and acidic residues" evidence="1">
    <location>
        <begin position="116"/>
        <end position="127"/>
    </location>
</feature>
<protein>
    <submittedName>
        <fullName evidence="2">Uncharacterized protein</fullName>
    </submittedName>
</protein>
<feature type="region of interest" description="Disordered" evidence="1">
    <location>
        <begin position="116"/>
        <end position="149"/>
    </location>
</feature>